<dbReference type="EMBL" id="FNIX01000005">
    <property type="protein sequence ID" value="SDP04791.1"/>
    <property type="molecule type" value="Genomic_DNA"/>
</dbReference>
<feature type="signal peptide" evidence="1">
    <location>
        <begin position="1"/>
        <end position="22"/>
    </location>
</feature>
<sequence length="214" mass="23228">MLTTLAAAALAMSTIIIPPGGAPGDTPPPDHITIDVVTINGSGCRAGTAAVAVSPDNKAFTVTYSEFMAQVGPQALPTDFRKNCQLNLRVNVPSGFTYGISSTDYRGFAHLERGATALERANYYFQGMSQTEYKQHNYRGPFSDDWQATDTTDVAAIVYHPCGEKRNFNINTELRVMAGTSDKKLTSFISMDSTDGSIETTYHFAWKVCPPARP</sequence>
<evidence type="ECO:0000313" key="3">
    <source>
        <dbReference type="Proteomes" id="UP000199691"/>
    </source>
</evidence>
<keyword evidence="3" id="KW-1185">Reference proteome</keyword>
<accession>A0A1H0PIA5</accession>
<feature type="chain" id="PRO_5039719005" description="DUF4360 domain-containing protein" evidence="1">
    <location>
        <begin position="23"/>
        <end position="214"/>
    </location>
</feature>
<dbReference type="RefSeq" id="WP_090097854.1">
    <property type="nucleotide sequence ID" value="NZ_FNIX01000005.1"/>
</dbReference>
<evidence type="ECO:0000256" key="1">
    <source>
        <dbReference type="SAM" id="SignalP"/>
    </source>
</evidence>
<protein>
    <recommendedName>
        <fullName evidence="4">DUF4360 domain-containing protein</fullName>
    </recommendedName>
</protein>
<dbReference type="Pfam" id="PF14273">
    <property type="entry name" value="DUF4360"/>
    <property type="match status" value="1"/>
</dbReference>
<proteinExistence type="predicted"/>
<dbReference type="STRING" id="641025.SAMN05421507_10572"/>
<dbReference type="PANTHER" id="PTHR38847">
    <property type="match status" value="1"/>
</dbReference>
<evidence type="ECO:0008006" key="4">
    <source>
        <dbReference type="Google" id="ProtNLM"/>
    </source>
</evidence>
<dbReference type="PANTHER" id="PTHR38847:SF1">
    <property type="entry name" value="PSEUDOURIDINE SYNTHASE RSUA_RLUA-LIKE DOMAIN-CONTAINING PROTEIN"/>
    <property type="match status" value="1"/>
</dbReference>
<evidence type="ECO:0000313" key="2">
    <source>
        <dbReference type="EMBL" id="SDP04791.1"/>
    </source>
</evidence>
<dbReference type="InterPro" id="IPR025649">
    <property type="entry name" value="DUF4360"/>
</dbReference>
<keyword evidence="1" id="KW-0732">Signal</keyword>
<dbReference type="Proteomes" id="UP000199691">
    <property type="component" value="Unassembled WGS sequence"/>
</dbReference>
<organism evidence="2 3">
    <name type="scientific">Lentzea jiangxiensis</name>
    <dbReference type="NCBI Taxonomy" id="641025"/>
    <lineage>
        <taxon>Bacteria</taxon>
        <taxon>Bacillati</taxon>
        <taxon>Actinomycetota</taxon>
        <taxon>Actinomycetes</taxon>
        <taxon>Pseudonocardiales</taxon>
        <taxon>Pseudonocardiaceae</taxon>
        <taxon>Lentzea</taxon>
    </lineage>
</organism>
<gene>
    <name evidence="2" type="ORF">SAMN05421507_10572</name>
</gene>
<dbReference type="AlphaFoldDB" id="A0A1H0PIA5"/>
<reference evidence="3" key="1">
    <citation type="submission" date="2016-10" db="EMBL/GenBank/DDBJ databases">
        <authorList>
            <person name="Varghese N."/>
            <person name="Submissions S."/>
        </authorList>
    </citation>
    <scope>NUCLEOTIDE SEQUENCE [LARGE SCALE GENOMIC DNA]</scope>
    <source>
        <strain evidence="3">CGMCC 4.6609</strain>
    </source>
</reference>
<name>A0A1H0PIA5_9PSEU</name>
<dbReference type="OrthoDB" id="482707at2"/>